<sequence>MTTHSPTRTTLQRTDLALTMLRVTIGLIFIAHGYQKLAIYTLPGTTGAFTQMGVPLPALMAPLIALSELIGGAALAAGLFTRVAAALLATDMVGALILVHLKAGFFNPDGAEFPLALLAASLTLALTGAGAYALDARRPSRARN</sequence>
<dbReference type="Pfam" id="PF07681">
    <property type="entry name" value="DoxX"/>
    <property type="match status" value="1"/>
</dbReference>
<evidence type="ECO:0000256" key="2">
    <source>
        <dbReference type="ARBA" id="ARBA00006679"/>
    </source>
</evidence>
<feature type="transmembrane region" description="Helical" evidence="7">
    <location>
        <begin position="54"/>
        <end position="76"/>
    </location>
</feature>
<evidence type="ECO:0000256" key="1">
    <source>
        <dbReference type="ARBA" id="ARBA00004651"/>
    </source>
</evidence>
<feature type="transmembrane region" description="Helical" evidence="7">
    <location>
        <begin position="16"/>
        <end position="34"/>
    </location>
</feature>
<dbReference type="PANTHER" id="PTHR33452">
    <property type="entry name" value="OXIDOREDUCTASE CATD-RELATED"/>
    <property type="match status" value="1"/>
</dbReference>
<dbReference type="InterPro" id="IPR051907">
    <property type="entry name" value="DoxX-like_oxidoreductase"/>
</dbReference>
<dbReference type="InterPro" id="IPR032808">
    <property type="entry name" value="DoxX"/>
</dbReference>
<protein>
    <submittedName>
        <fullName evidence="8">LysR family transcriptional regulator</fullName>
    </submittedName>
</protein>
<dbReference type="Proteomes" id="UP000604341">
    <property type="component" value="Unassembled WGS sequence"/>
</dbReference>
<evidence type="ECO:0000313" key="8">
    <source>
        <dbReference type="EMBL" id="GGL08538.1"/>
    </source>
</evidence>
<keyword evidence="5 7" id="KW-1133">Transmembrane helix</keyword>
<reference evidence="9" key="1">
    <citation type="journal article" date="2019" name="Int. J. Syst. Evol. Microbiol.">
        <title>The Global Catalogue of Microorganisms (GCM) 10K type strain sequencing project: providing services to taxonomists for standard genome sequencing and annotation.</title>
        <authorList>
            <consortium name="The Broad Institute Genomics Platform"/>
            <consortium name="The Broad Institute Genome Sequencing Center for Infectious Disease"/>
            <person name="Wu L."/>
            <person name="Ma J."/>
        </authorList>
    </citation>
    <scope>NUCLEOTIDE SEQUENCE [LARGE SCALE GENOMIC DNA]</scope>
    <source>
        <strain evidence="9">JCM 19173</strain>
    </source>
</reference>
<proteinExistence type="inferred from homology"/>
<dbReference type="RefSeq" id="WP_189069721.1">
    <property type="nucleotide sequence ID" value="NZ_BMPE01000009.1"/>
</dbReference>
<comment type="subcellular location">
    <subcellularLocation>
        <location evidence="1">Cell membrane</location>
        <topology evidence="1">Multi-pass membrane protein</topology>
    </subcellularLocation>
</comment>
<keyword evidence="6 7" id="KW-0472">Membrane</keyword>
<dbReference type="EMBL" id="BMPE01000009">
    <property type="protein sequence ID" value="GGL08538.1"/>
    <property type="molecule type" value="Genomic_DNA"/>
</dbReference>
<organism evidence="8 9">
    <name type="scientific">Deinococcus radiotolerans</name>
    <dbReference type="NCBI Taxonomy" id="1309407"/>
    <lineage>
        <taxon>Bacteria</taxon>
        <taxon>Thermotogati</taxon>
        <taxon>Deinococcota</taxon>
        <taxon>Deinococci</taxon>
        <taxon>Deinococcales</taxon>
        <taxon>Deinococcaceae</taxon>
        <taxon>Deinococcus</taxon>
    </lineage>
</organism>
<accession>A0ABQ2FM85</accession>
<evidence type="ECO:0000256" key="7">
    <source>
        <dbReference type="SAM" id="Phobius"/>
    </source>
</evidence>
<evidence type="ECO:0000256" key="5">
    <source>
        <dbReference type="ARBA" id="ARBA00022989"/>
    </source>
</evidence>
<name>A0ABQ2FM85_9DEIO</name>
<comment type="caution">
    <text evidence="8">The sequence shown here is derived from an EMBL/GenBank/DDBJ whole genome shotgun (WGS) entry which is preliminary data.</text>
</comment>
<comment type="similarity">
    <text evidence="2">Belongs to the DoxX family.</text>
</comment>
<dbReference type="PANTHER" id="PTHR33452:SF1">
    <property type="entry name" value="INNER MEMBRANE PROTEIN YPHA-RELATED"/>
    <property type="match status" value="1"/>
</dbReference>
<evidence type="ECO:0000256" key="3">
    <source>
        <dbReference type="ARBA" id="ARBA00022475"/>
    </source>
</evidence>
<evidence type="ECO:0000313" key="9">
    <source>
        <dbReference type="Proteomes" id="UP000604341"/>
    </source>
</evidence>
<evidence type="ECO:0000256" key="6">
    <source>
        <dbReference type="ARBA" id="ARBA00023136"/>
    </source>
</evidence>
<gene>
    <name evidence="8" type="ORF">GCM10010844_29150</name>
</gene>
<feature type="transmembrane region" description="Helical" evidence="7">
    <location>
        <begin position="83"/>
        <end position="101"/>
    </location>
</feature>
<keyword evidence="3" id="KW-1003">Cell membrane</keyword>
<keyword evidence="4 7" id="KW-0812">Transmembrane</keyword>
<evidence type="ECO:0000256" key="4">
    <source>
        <dbReference type="ARBA" id="ARBA00022692"/>
    </source>
</evidence>
<feature type="transmembrane region" description="Helical" evidence="7">
    <location>
        <begin position="113"/>
        <end position="134"/>
    </location>
</feature>
<keyword evidence="9" id="KW-1185">Reference proteome</keyword>